<evidence type="ECO:0000313" key="2">
    <source>
        <dbReference type="Proteomes" id="UP001359559"/>
    </source>
</evidence>
<reference evidence="1 2" key="1">
    <citation type="submission" date="2024-01" db="EMBL/GenBank/DDBJ databases">
        <title>The genomes of 5 underutilized Papilionoideae crops provide insights into root nodulation and disease resistance.</title>
        <authorList>
            <person name="Yuan L."/>
        </authorList>
    </citation>
    <scope>NUCLEOTIDE SEQUENCE [LARGE SCALE GENOMIC DNA]</scope>
    <source>
        <strain evidence="1">LY-2023</strain>
        <tissue evidence="1">Leaf</tissue>
    </source>
</reference>
<dbReference type="AlphaFoldDB" id="A0AAN9PN19"/>
<proteinExistence type="predicted"/>
<keyword evidence="2" id="KW-1185">Reference proteome</keyword>
<dbReference type="EMBL" id="JAYKXN010000003">
    <property type="protein sequence ID" value="KAK7303964.1"/>
    <property type="molecule type" value="Genomic_DNA"/>
</dbReference>
<dbReference type="Proteomes" id="UP001359559">
    <property type="component" value="Unassembled WGS sequence"/>
</dbReference>
<accession>A0AAN9PN19</accession>
<sequence length="146" mass="16317">MLFGSSIKVAQKLHQLSLKGGEEEWVGSGKNGLLGYFHGNFKVKTHGTPGERRFEGKDLAHKLLGLSVLELPHRFPEVFIQVLSHVVLYHHPIIISYFRVVEKTLFVLLPSCLGDSFPSKTCSWQGLDMGDSPVVDSLIYLKIKSI</sequence>
<comment type="caution">
    <text evidence="1">The sequence shown here is derived from an EMBL/GenBank/DDBJ whole genome shotgun (WGS) entry which is preliminary data.</text>
</comment>
<gene>
    <name evidence="1" type="ORF">RJT34_14914</name>
</gene>
<protein>
    <submittedName>
        <fullName evidence="1">Uncharacterized protein</fullName>
    </submittedName>
</protein>
<evidence type="ECO:0000313" key="1">
    <source>
        <dbReference type="EMBL" id="KAK7303964.1"/>
    </source>
</evidence>
<name>A0AAN9PN19_CLITE</name>
<organism evidence="1 2">
    <name type="scientific">Clitoria ternatea</name>
    <name type="common">Butterfly pea</name>
    <dbReference type="NCBI Taxonomy" id="43366"/>
    <lineage>
        <taxon>Eukaryota</taxon>
        <taxon>Viridiplantae</taxon>
        <taxon>Streptophyta</taxon>
        <taxon>Embryophyta</taxon>
        <taxon>Tracheophyta</taxon>
        <taxon>Spermatophyta</taxon>
        <taxon>Magnoliopsida</taxon>
        <taxon>eudicotyledons</taxon>
        <taxon>Gunneridae</taxon>
        <taxon>Pentapetalae</taxon>
        <taxon>rosids</taxon>
        <taxon>fabids</taxon>
        <taxon>Fabales</taxon>
        <taxon>Fabaceae</taxon>
        <taxon>Papilionoideae</taxon>
        <taxon>50 kb inversion clade</taxon>
        <taxon>NPAAA clade</taxon>
        <taxon>indigoferoid/millettioid clade</taxon>
        <taxon>Phaseoleae</taxon>
        <taxon>Clitoria</taxon>
    </lineage>
</organism>